<dbReference type="InterPro" id="IPR043128">
    <property type="entry name" value="Rev_trsase/Diguanyl_cyclase"/>
</dbReference>
<dbReference type="Pfam" id="PF00563">
    <property type="entry name" value="EAL"/>
    <property type="match status" value="1"/>
</dbReference>
<dbReference type="CDD" id="cd00130">
    <property type="entry name" value="PAS"/>
    <property type="match status" value="1"/>
</dbReference>
<dbReference type="InterPro" id="IPR001633">
    <property type="entry name" value="EAL_dom"/>
</dbReference>
<dbReference type="GO" id="GO:0071732">
    <property type="term" value="P:cellular response to nitric oxide"/>
    <property type="evidence" value="ECO:0007669"/>
    <property type="project" value="UniProtKB-ARBA"/>
</dbReference>
<dbReference type="InterPro" id="IPR035965">
    <property type="entry name" value="PAS-like_dom_sf"/>
</dbReference>
<dbReference type="PANTHER" id="PTHR44757">
    <property type="entry name" value="DIGUANYLATE CYCLASE DGCP"/>
    <property type="match status" value="1"/>
</dbReference>
<dbReference type="InterPro" id="IPR035919">
    <property type="entry name" value="EAL_sf"/>
</dbReference>
<feature type="domain" description="PAS" evidence="2">
    <location>
        <begin position="57"/>
        <end position="93"/>
    </location>
</feature>
<dbReference type="OrthoDB" id="9814202at2"/>
<accession>A0A2N9VZ06</accession>
<dbReference type="Gene3D" id="3.30.450.20">
    <property type="entry name" value="PAS domain"/>
    <property type="match status" value="1"/>
</dbReference>
<dbReference type="InterPro" id="IPR029787">
    <property type="entry name" value="Nucleotide_cyclase"/>
</dbReference>
<comment type="caution">
    <text evidence="5">The sequence shown here is derived from an EMBL/GenBank/DDBJ whole genome shotgun (WGS) entry which is preliminary data.</text>
</comment>
<dbReference type="GO" id="GO:0071111">
    <property type="term" value="F:cyclic-guanylate-specific phosphodiesterase activity"/>
    <property type="evidence" value="ECO:0007669"/>
    <property type="project" value="UniProtKB-EC"/>
</dbReference>
<dbReference type="RefSeq" id="WP_100003409.1">
    <property type="nucleotide sequence ID" value="NZ_CP017943.1"/>
</dbReference>
<reference evidence="5 6" key="1">
    <citation type="journal article" date="2017" name="Int J Environ Stud">
        <title>Does the Miocene-Pliocene relict legume Oxytropis triphylla form nitrogen-fixing nodules with a combination of bacterial strains?</title>
        <authorList>
            <person name="Safronova V."/>
            <person name="Belimov A."/>
            <person name="Sazanova A."/>
            <person name="Kuznetsova I."/>
            <person name="Popova J."/>
            <person name="Andronov E."/>
            <person name="Verkhozina A."/>
            <person name="Tikhonovich I."/>
        </authorList>
    </citation>
    <scope>NUCLEOTIDE SEQUENCE [LARGE SCALE GENOMIC DNA]</scope>
    <source>
        <strain evidence="5 6">Tri-38</strain>
    </source>
</reference>
<dbReference type="SMART" id="SM00267">
    <property type="entry name" value="GGDEF"/>
    <property type="match status" value="1"/>
</dbReference>
<evidence type="ECO:0000259" key="4">
    <source>
        <dbReference type="PROSITE" id="PS50887"/>
    </source>
</evidence>
<keyword evidence="5" id="KW-0808">Transferase</keyword>
<dbReference type="Proteomes" id="UP000232163">
    <property type="component" value="Unassembled WGS sequence"/>
</dbReference>
<organism evidence="5 6">
    <name type="scientific">Phyllobacterium zundukense</name>
    <dbReference type="NCBI Taxonomy" id="1867719"/>
    <lineage>
        <taxon>Bacteria</taxon>
        <taxon>Pseudomonadati</taxon>
        <taxon>Pseudomonadota</taxon>
        <taxon>Alphaproteobacteria</taxon>
        <taxon>Hyphomicrobiales</taxon>
        <taxon>Phyllobacteriaceae</taxon>
        <taxon>Phyllobacterium</taxon>
    </lineage>
</organism>
<dbReference type="Gene3D" id="3.30.450.40">
    <property type="match status" value="1"/>
</dbReference>
<keyword evidence="5" id="KW-0418">Kinase</keyword>
<dbReference type="EMBL" id="MZMT01000028">
    <property type="protein sequence ID" value="PIO44724.1"/>
    <property type="molecule type" value="Genomic_DNA"/>
</dbReference>
<name>A0A2N9VZ06_9HYPH</name>
<evidence type="ECO:0000313" key="5">
    <source>
        <dbReference type="EMBL" id="PIO44724.1"/>
    </source>
</evidence>
<dbReference type="Pfam" id="PF08448">
    <property type="entry name" value="PAS_4"/>
    <property type="match status" value="1"/>
</dbReference>
<dbReference type="NCBIfam" id="TIGR00229">
    <property type="entry name" value="sensory_box"/>
    <property type="match status" value="1"/>
</dbReference>
<dbReference type="InterPro" id="IPR013656">
    <property type="entry name" value="PAS_4"/>
</dbReference>
<feature type="domain" description="GGDEF" evidence="4">
    <location>
        <begin position="383"/>
        <end position="517"/>
    </location>
</feature>
<keyword evidence="6" id="KW-1185">Reference proteome</keyword>
<dbReference type="PANTHER" id="PTHR44757:SF2">
    <property type="entry name" value="BIOFILM ARCHITECTURE MAINTENANCE PROTEIN MBAA"/>
    <property type="match status" value="1"/>
</dbReference>
<gene>
    <name evidence="5" type="ORF">B5P45_12145</name>
</gene>
<dbReference type="PROSITE" id="PS50883">
    <property type="entry name" value="EAL"/>
    <property type="match status" value="1"/>
</dbReference>
<dbReference type="SUPFAM" id="SSF141868">
    <property type="entry name" value="EAL domain-like"/>
    <property type="match status" value="1"/>
</dbReference>
<dbReference type="GO" id="GO:0016301">
    <property type="term" value="F:kinase activity"/>
    <property type="evidence" value="ECO:0007669"/>
    <property type="project" value="UniProtKB-KW"/>
</dbReference>
<dbReference type="InterPro" id="IPR012226">
    <property type="entry name" value="Diguanyl_cyclase/Pdiesterase"/>
</dbReference>
<evidence type="ECO:0000259" key="3">
    <source>
        <dbReference type="PROSITE" id="PS50883"/>
    </source>
</evidence>
<feature type="domain" description="EAL" evidence="3">
    <location>
        <begin position="526"/>
        <end position="779"/>
    </location>
</feature>
<dbReference type="PROSITE" id="PS50887">
    <property type="entry name" value="GGDEF"/>
    <property type="match status" value="1"/>
</dbReference>
<dbReference type="InterPro" id="IPR003018">
    <property type="entry name" value="GAF"/>
</dbReference>
<dbReference type="SMART" id="SM00065">
    <property type="entry name" value="GAF"/>
    <property type="match status" value="1"/>
</dbReference>
<dbReference type="Pfam" id="PF13185">
    <property type="entry name" value="GAF_2"/>
    <property type="match status" value="1"/>
</dbReference>
<comment type="catalytic activity">
    <reaction evidence="1">
        <text>3',3'-c-di-GMP + H2O = 5'-phosphoguanylyl(3'-&gt;5')guanosine + H(+)</text>
        <dbReference type="Rhea" id="RHEA:24902"/>
        <dbReference type="ChEBI" id="CHEBI:15377"/>
        <dbReference type="ChEBI" id="CHEBI:15378"/>
        <dbReference type="ChEBI" id="CHEBI:58754"/>
        <dbReference type="ChEBI" id="CHEBI:58805"/>
        <dbReference type="EC" id="3.1.4.52"/>
    </reaction>
    <physiologicalReaction direction="left-to-right" evidence="1">
        <dbReference type="Rhea" id="RHEA:24903"/>
    </physiologicalReaction>
</comment>
<sequence length="779" mass="86163">MPWLRRLFIRAPSIQDDASHCDSESDQSQIERSTATIGDMAAQDHGGIRASTKLTAERNLLRAMIDQVPDYLFVKDLDHRFVIVNQAVARIHGCSHPSELIGKTDFDLHPNAVASEFLAVEQAIIKSGSPSIDMEEEVADAVTGLKKWLSTSKLVLHNDKMEIIGLVGISRDVTVRKNANRLRDGQTLVLEMIAMNSPLEDVLDRIVRLIEEQLEGVLGSILLLDSGGCHLKHGAAPSLPADYSRAIDGIAIGPHVGSCGTAAYRRESVVVTDIANDPLWVDYRELAELHGLRSCWSTPILSHQGDVLGTFAMYSGKVRKPGSLERRLTKKIVRIAAIAIERKQAEDQISFMAHHDALTGLPNRILLKDRLTQAMLRTERHNPWVSVVFVDLDNFKTVNDRLGHTAGDELLKIVASRMVNCVRPIDAVVRLGGDEFVLLLVDLAASPDAISIILHKLMAAVTEPIAIEGHEFNITCSMGVATFPQDGSDAETLLKNADAAMYQAKNGGRDSFQFFTPEMNTKAHERFAMQDAIRKGIARSEFYLDYQPQVDLRSGRIFAVEALVRWRHPVLGVLSPAQFISLAEETGLIVPLGDWVLNEACRQNKAWQDAGLAHLSVSVNVSARQFQEKDWPGRVIRALEENGLEAEYLELELTESLLMRNVDQAIATMKELQVLGVHFAIDDFGTGYSSLSALKSLPVSRLKIDQSFVRNLAHDEDDRSIISAVISLGQRLNMLVIAEGVETEDQLAFLRANGCDEAQGYHFSRPIEPKAMADLLKLR</sequence>
<evidence type="ECO:0000313" key="6">
    <source>
        <dbReference type="Proteomes" id="UP000232163"/>
    </source>
</evidence>
<dbReference type="CDD" id="cd01949">
    <property type="entry name" value="GGDEF"/>
    <property type="match status" value="1"/>
</dbReference>
<dbReference type="CDD" id="cd01948">
    <property type="entry name" value="EAL"/>
    <property type="match status" value="1"/>
</dbReference>
<dbReference type="SMART" id="SM00052">
    <property type="entry name" value="EAL"/>
    <property type="match status" value="1"/>
</dbReference>
<dbReference type="InterPro" id="IPR000160">
    <property type="entry name" value="GGDEF_dom"/>
</dbReference>
<dbReference type="SUPFAM" id="SSF55781">
    <property type="entry name" value="GAF domain-like"/>
    <property type="match status" value="1"/>
</dbReference>
<proteinExistence type="predicted"/>
<dbReference type="FunFam" id="3.30.70.270:FF:000001">
    <property type="entry name" value="Diguanylate cyclase domain protein"/>
    <property type="match status" value="1"/>
</dbReference>
<dbReference type="InterPro" id="IPR052155">
    <property type="entry name" value="Biofilm_reg_signaling"/>
</dbReference>
<protein>
    <submittedName>
        <fullName evidence="5">Histidine kinase</fullName>
    </submittedName>
</protein>
<dbReference type="PROSITE" id="PS50112">
    <property type="entry name" value="PAS"/>
    <property type="match status" value="1"/>
</dbReference>
<dbReference type="SUPFAM" id="SSF55073">
    <property type="entry name" value="Nucleotide cyclase"/>
    <property type="match status" value="1"/>
</dbReference>
<dbReference type="SMART" id="SM00091">
    <property type="entry name" value="PAS"/>
    <property type="match status" value="1"/>
</dbReference>
<dbReference type="NCBIfam" id="TIGR00254">
    <property type="entry name" value="GGDEF"/>
    <property type="match status" value="1"/>
</dbReference>
<dbReference type="InterPro" id="IPR000014">
    <property type="entry name" value="PAS"/>
</dbReference>
<dbReference type="PIRSF" id="PIRSF005925">
    <property type="entry name" value="Dos"/>
    <property type="match status" value="1"/>
</dbReference>
<evidence type="ECO:0000259" key="2">
    <source>
        <dbReference type="PROSITE" id="PS50112"/>
    </source>
</evidence>
<evidence type="ECO:0000256" key="1">
    <source>
        <dbReference type="ARBA" id="ARBA00051114"/>
    </source>
</evidence>
<dbReference type="InterPro" id="IPR029016">
    <property type="entry name" value="GAF-like_dom_sf"/>
</dbReference>
<dbReference type="SUPFAM" id="SSF55785">
    <property type="entry name" value="PYP-like sensor domain (PAS domain)"/>
    <property type="match status" value="1"/>
</dbReference>
<dbReference type="Gene3D" id="3.30.70.270">
    <property type="match status" value="1"/>
</dbReference>
<dbReference type="Pfam" id="PF00990">
    <property type="entry name" value="GGDEF"/>
    <property type="match status" value="1"/>
</dbReference>
<dbReference type="FunFam" id="3.20.20.450:FF:000001">
    <property type="entry name" value="Cyclic di-GMP phosphodiesterase yahA"/>
    <property type="match status" value="1"/>
</dbReference>
<dbReference type="AlphaFoldDB" id="A0A2N9VZ06"/>
<dbReference type="Gene3D" id="3.20.20.450">
    <property type="entry name" value="EAL domain"/>
    <property type="match status" value="1"/>
</dbReference>